<evidence type="ECO:0000313" key="1">
    <source>
        <dbReference type="EMBL" id="CUI17659.1"/>
    </source>
</evidence>
<gene>
    <name evidence="1" type="ORF">PNK_2055</name>
</gene>
<accession>A0A0U5K682</accession>
<dbReference type="Gene3D" id="1.25.40.10">
    <property type="entry name" value="Tetratricopeptide repeat domain"/>
    <property type="match status" value="1"/>
</dbReference>
<dbReference type="KEGG" id="pnl:PNK_2055"/>
<dbReference type="Proteomes" id="UP000069902">
    <property type="component" value="Chromosome cPNK"/>
</dbReference>
<dbReference type="SUPFAM" id="SSF81901">
    <property type="entry name" value="HCP-like"/>
    <property type="match status" value="1"/>
</dbReference>
<keyword evidence="2" id="KW-1185">Reference proteome</keyword>
<dbReference type="EMBL" id="LN879502">
    <property type="protein sequence ID" value="CUI17659.1"/>
    <property type="molecule type" value="Genomic_DNA"/>
</dbReference>
<protein>
    <submittedName>
        <fullName evidence="1">Uncharacterized protein</fullName>
    </submittedName>
</protein>
<dbReference type="InterPro" id="IPR011990">
    <property type="entry name" value="TPR-like_helical_dom_sf"/>
</dbReference>
<organism evidence="1 2">
    <name type="scientific">Candidatus Protochlamydia naegleriophila</name>
    <dbReference type="NCBI Taxonomy" id="389348"/>
    <lineage>
        <taxon>Bacteria</taxon>
        <taxon>Pseudomonadati</taxon>
        <taxon>Chlamydiota</taxon>
        <taxon>Chlamydiia</taxon>
        <taxon>Parachlamydiales</taxon>
        <taxon>Parachlamydiaceae</taxon>
        <taxon>Candidatus Protochlamydia</taxon>
    </lineage>
</organism>
<reference evidence="2" key="1">
    <citation type="submission" date="2015-09" db="EMBL/GenBank/DDBJ databases">
        <authorList>
            <person name="Bertelli C."/>
        </authorList>
    </citation>
    <scope>NUCLEOTIDE SEQUENCE [LARGE SCALE GENOMIC DNA]</scope>
    <source>
        <strain evidence="2">KNic</strain>
    </source>
</reference>
<proteinExistence type="predicted"/>
<sequence>MVNSSVSINKGFFVELDIPFKSVTEVDLDTTDYFTQASFTELVEDSHQQTLNYIIAIATDTLGHTSLMDGCSFVRQYYVNDKTQSGLTRSEISSVAFYSLPIASVDNVKDSLDVKQLSEGPQLNRINPNIKKVCSDSQSLLSRVKFNYICSLHDLLRQSAKEWFLSFIAAHDPNLSKRSEDGFKIALIYQVGAEHPSFKITDEVVRKFFKKNEYQAFYWHLQAAKSGNADSFYHLSRFYDAGTVCQQSTEEAFKCIEKAVQLTPYSVTYQTLLANRHYKGLGTPNNLDKAREVMCNINKLKASLNK</sequence>
<dbReference type="PATRIC" id="fig|389348.3.peg.2308"/>
<name>A0A0U5K682_9BACT</name>
<dbReference type="RefSeq" id="WP_059061882.1">
    <property type="nucleotide sequence ID" value="NZ_LN879502.1"/>
</dbReference>
<dbReference type="STRING" id="389348.PNK_2055"/>
<dbReference type="InParanoid" id="A0A0U5K682"/>
<evidence type="ECO:0000313" key="2">
    <source>
        <dbReference type="Proteomes" id="UP000069902"/>
    </source>
</evidence>
<dbReference type="AlphaFoldDB" id="A0A0U5K682"/>